<evidence type="ECO:0000313" key="1">
    <source>
        <dbReference type="EMBL" id="MBF9221706.1"/>
    </source>
</evidence>
<keyword evidence="2" id="KW-1185">Reference proteome</keyword>
<sequence>MEWRPGTAFSLADAGQLARICSLQAQPAQLCCEQAGGQQVWVRYMSAFERRFIEAGVSAGQYLQQAA</sequence>
<gene>
    <name evidence="1" type="ORF">I2H31_11380</name>
</gene>
<reference evidence="1 2" key="1">
    <citation type="submission" date="2020-11" db="EMBL/GenBank/DDBJ databases">
        <authorList>
            <person name="Kim M.K."/>
        </authorList>
    </citation>
    <scope>NUCLEOTIDE SEQUENCE [LARGE SCALE GENOMIC DNA]</scope>
    <source>
        <strain evidence="1 2">BT662</strain>
    </source>
</reference>
<dbReference type="EMBL" id="JADQDM010000004">
    <property type="protein sequence ID" value="MBF9221706.1"/>
    <property type="molecule type" value="Genomic_DNA"/>
</dbReference>
<protein>
    <submittedName>
        <fullName evidence="1">Uncharacterized protein</fullName>
    </submittedName>
</protein>
<evidence type="ECO:0000313" key="2">
    <source>
        <dbReference type="Proteomes" id="UP000618931"/>
    </source>
</evidence>
<comment type="caution">
    <text evidence="1">The sequence shown here is derived from an EMBL/GenBank/DDBJ whole genome shotgun (WGS) entry which is preliminary data.</text>
</comment>
<organism evidence="1 2">
    <name type="scientific">Hymenobacter ruricola</name>
    <dbReference type="NCBI Taxonomy" id="2791023"/>
    <lineage>
        <taxon>Bacteria</taxon>
        <taxon>Pseudomonadati</taxon>
        <taxon>Bacteroidota</taxon>
        <taxon>Cytophagia</taxon>
        <taxon>Cytophagales</taxon>
        <taxon>Hymenobacteraceae</taxon>
        <taxon>Hymenobacter</taxon>
    </lineage>
</organism>
<name>A0ABS0I4J4_9BACT</name>
<dbReference type="RefSeq" id="WP_196293151.1">
    <property type="nucleotide sequence ID" value="NZ_JADQDM010000004.1"/>
</dbReference>
<accession>A0ABS0I4J4</accession>
<dbReference type="Proteomes" id="UP000618931">
    <property type="component" value="Unassembled WGS sequence"/>
</dbReference>
<proteinExistence type="predicted"/>